<protein>
    <submittedName>
        <fullName evidence="1">Uncharacterized protein DUF3244</fullName>
    </submittedName>
</protein>
<dbReference type="EMBL" id="QPIZ01000010">
    <property type="protein sequence ID" value="RCW35359.1"/>
    <property type="molecule type" value="Genomic_DNA"/>
</dbReference>
<comment type="caution">
    <text evidence="1">The sequence shown here is derived from an EMBL/GenBank/DDBJ whole genome shotgun (WGS) entry which is preliminary data.</text>
</comment>
<reference evidence="1 2" key="1">
    <citation type="submission" date="2018-07" db="EMBL/GenBank/DDBJ databases">
        <title>Freshwater and sediment microbial communities from various areas in North America, analyzing microbe dynamics in response to fracking.</title>
        <authorList>
            <person name="Lamendella R."/>
        </authorList>
    </citation>
    <scope>NUCLEOTIDE SEQUENCE [LARGE SCALE GENOMIC DNA]</scope>
    <source>
        <strain evidence="1 2">160A</strain>
    </source>
</reference>
<gene>
    <name evidence="1" type="ORF">DFO77_110126</name>
</gene>
<dbReference type="AlphaFoldDB" id="A0A2T0XEQ8"/>
<dbReference type="Proteomes" id="UP000252733">
    <property type="component" value="Unassembled WGS sequence"/>
</dbReference>
<name>A0A2T0XEQ8_9BACT</name>
<sequence length="122" mass="13120">MIFSGIAFADNDNEEESEPEPVDLFKVRDTTLKSFSILKNLSSLASVDAEIRGDDLVLFVKDYIGVVDVDVTAVSGSGSVGKALYVHGSDYFVIDLSTLAAGEYEIELNAGTVKFVGQFSID</sequence>
<accession>A0A2T0XEQ8</accession>
<evidence type="ECO:0000313" key="1">
    <source>
        <dbReference type="EMBL" id="RCW35359.1"/>
    </source>
</evidence>
<evidence type="ECO:0000313" key="2">
    <source>
        <dbReference type="Proteomes" id="UP000252733"/>
    </source>
</evidence>
<proteinExistence type="predicted"/>
<organism evidence="1 2">
    <name type="scientific">Marinilabilia salmonicolor</name>
    <dbReference type="NCBI Taxonomy" id="989"/>
    <lineage>
        <taxon>Bacteria</taxon>
        <taxon>Pseudomonadati</taxon>
        <taxon>Bacteroidota</taxon>
        <taxon>Bacteroidia</taxon>
        <taxon>Marinilabiliales</taxon>
        <taxon>Marinilabiliaceae</taxon>
        <taxon>Marinilabilia</taxon>
    </lineage>
</organism>
<keyword evidence="2" id="KW-1185">Reference proteome</keyword>
<dbReference type="Gene3D" id="2.60.40.3080">
    <property type="match status" value="1"/>
</dbReference>